<organism evidence="2 3">
    <name type="scientific">Nocardiopsis tropica</name>
    <dbReference type="NCBI Taxonomy" id="109330"/>
    <lineage>
        <taxon>Bacteria</taxon>
        <taxon>Bacillati</taxon>
        <taxon>Actinomycetota</taxon>
        <taxon>Actinomycetes</taxon>
        <taxon>Streptosporangiales</taxon>
        <taxon>Nocardiopsidaceae</taxon>
        <taxon>Nocardiopsis</taxon>
    </lineage>
</organism>
<reference evidence="2 3" key="1">
    <citation type="submission" date="2024-06" db="EMBL/GenBank/DDBJ databases">
        <authorList>
            <person name="Bataeva Y.V."/>
            <person name="Grigorian L.N."/>
            <person name="Solomentsev V.I."/>
        </authorList>
    </citation>
    <scope>NUCLEOTIDE SEQUENCE [LARGE SCALE GENOMIC DNA]</scope>
    <source>
        <strain evidence="3">SCPM-O-B-12605 (RCAM04882)</strain>
    </source>
</reference>
<feature type="transmembrane region" description="Helical" evidence="1">
    <location>
        <begin position="44"/>
        <end position="62"/>
    </location>
</feature>
<evidence type="ECO:0008006" key="4">
    <source>
        <dbReference type="Google" id="ProtNLM"/>
    </source>
</evidence>
<evidence type="ECO:0000313" key="3">
    <source>
        <dbReference type="Proteomes" id="UP001432401"/>
    </source>
</evidence>
<evidence type="ECO:0000313" key="2">
    <source>
        <dbReference type="EMBL" id="MES0837294.1"/>
    </source>
</evidence>
<keyword evidence="1" id="KW-0472">Membrane</keyword>
<comment type="caution">
    <text evidence="2">The sequence shown here is derived from an EMBL/GenBank/DDBJ whole genome shotgun (WGS) entry which is preliminary data.</text>
</comment>
<gene>
    <name evidence="2" type="ORF">ABUK86_26185</name>
</gene>
<dbReference type="EMBL" id="JBEQNB010000017">
    <property type="protein sequence ID" value="MES0837294.1"/>
    <property type="molecule type" value="Genomic_DNA"/>
</dbReference>
<dbReference type="RefSeq" id="WP_352986133.1">
    <property type="nucleotide sequence ID" value="NZ_JBEQNA010000016.1"/>
</dbReference>
<keyword evidence="3" id="KW-1185">Reference proteome</keyword>
<keyword evidence="1" id="KW-0812">Transmembrane</keyword>
<feature type="transmembrane region" description="Helical" evidence="1">
    <location>
        <begin position="20"/>
        <end position="38"/>
    </location>
</feature>
<sequence>MPEKKRTTSQTLQARNSPVVGWTFIVLGAALLVLNLLLLFAGAFTPMIVVAILLLIVGPLHLRRYHFELARYSDGRLALSGTGWVGRLDIGPTRPGERLLVDGGRIVFEAADGKRRRLPLFRWLTHSEDWGRAVRLIEGGEA</sequence>
<protein>
    <recommendedName>
        <fullName evidence="4">PH domain-containing protein</fullName>
    </recommendedName>
</protein>
<evidence type="ECO:0000256" key="1">
    <source>
        <dbReference type="SAM" id="Phobius"/>
    </source>
</evidence>
<dbReference type="Proteomes" id="UP001432401">
    <property type="component" value="Unassembled WGS sequence"/>
</dbReference>
<accession>A0ABV2A1W6</accession>
<proteinExistence type="predicted"/>
<keyword evidence="1" id="KW-1133">Transmembrane helix</keyword>
<name>A0ABV2A1W6_9ACTN</name>